<dbReference type="Gene3D" id="3.40.50.850">
    <property type="entry name" value="Isochorismatase-like"/>
    <property type="match status" value="1"/>
</dbReference>
<evidence type="ECO:0000259" key="1">
    <source>
        <dbReference type="Pfam" id="PF00857"/>
    </source>
</evidence>
<dbReference type="PANTHER" id="PTHR14119:SF3">
    <property type="entry name" value="ISOCHORISMATASE DOMAIN-CONTAINING PROTEIN 2"/>
    <property type="match status" value="1"/>
</dbReference>
<organism evidence="2 3">
    <name type="scientific">Desulfurispirillum indicum (strain ATCC BAA-1389 / DSM 22839 / S5)</name>
    <dbReference type="NCBI Taxonomy" id="653733"/>
    <lineage>
        <taxon>Bacteria</taxon>
        <taxon>Pseudomonadati</taxon>
        <taxon>Chrysiogenota</taxon>
        <taxon>Chrysiogenia</taxon>
        <taxon>Chrysiogenales</taxon>
        <taxon>Chrysiogenaceae</taxon>
        <taxon>Desulfurispirillum</taxon>
    </lineage>
</organism>
<dbReference type="InParanoid" id="E6W041"/>
<dbReference type="InterPro" id="IPR050993">
    <property type="entry name" value="Isochorismatase_domain"/>
</dbReference>
<dbReference type="Pfam" id="PF00857">
    <property type="entry name" value="Isochorismatase"/>
    <property type="match status" value="1"/>
</dbReference>
<feature type="domain" description="Isochorismatase-like" evidence="1">
    <location>
        <begin position="11"/>
        <end position="159"/>
    </location>
</feature>
<dbReference type="HOGENOM" id="CLU_066901_0_1_0"/>
<dbReference type="FunCoup" id="E6W041">
    <property type="interactions" value="145"/>
</dbReference>
<dbReference type="STRING" id="653733.Selin_0413"/>
<protein>
    <submittedName>
        <fullName evidence="2">Isochorismatase hydrolase</fullName>
    </submittedName>
</protein>
<evidence type="ECO:0000313" key="3">
    <source>
        <dbReference type="Proteomes" id="UP000002572"/>
    </source>
</evidence>
<keyword evidence="3" id="KW-1185">Reference proteome</keyword>
<reference evidence="2 3" key="1">
    <citation type="submission" date="2010-12" db="EMBL/GenBank/DDBJ databases">
        <title>Complete sequence of Desulfurispirillum indicum S5.</title>
        <authorList>
            <consortium name="US DOE Joint Genome Institute"/>
            <person name="Lucas S."/>
            <person name="Copeland A."/>
            <person name="Lapidus A."/>
            <person name="Cheng J.-F."/>
            <person name="Goodwin L."/>
            <person name="Pitluck S."/>
            <person name="Chertkov O."/>
            <person name="Held B."/>
            <person name="Detter J.C."/>
            <person name="Han C."/>
            <person name="Tapia R."/>
            <person name="Land M."/>
            <person name="Hauser L."/>
            <person name="Kyrpides N."/>
            <person name="Ivanova N."/>
            <person name="Mikhailova N."/>
            <person name="Haggblom M."/>
            <person name="Rauschenbach I."/>
            <person name="Bini E."/>
            <person name="Woyke T."/>
        </authorList>
    </citation>
    <scope>NUCLEOTIDE SEQUENCE [LARGE SCALE GENOMIC DNA]</scope>
    <source>
        <strain evidence="3">ATCC BAA-1389 / DSM 22839 / S5</strain>
    </source>
</reference>
<dbReference type="EMBL" id="CP002432">
    <property type="protein sequence ID" value="ADU65167.1"/>
    <property type="molecule type" value="Genomic_DNA"/>
</dbReference>
<gene>
    <name evidence="2" type="ordered locus">Selin_0413</name>
</gene>
<dbReference type="InterPro" id="IPR000868">
    <property type="entry name" value="Isochorismatase-like_dom"/>
</dbReference>
<dbReference type="RefSeq" id="WP_013505056.1">
    <property type="nucleotide sequence ID" value="NC_014836.1"/>
</dbReference>
<dbReference type="OrthoDB" id="9789777at2"/>
<evidence type="ECO:0000313" key="2">
    <source>
        <dbReference type="EMBL" id="ADU65167.1"/>
    </source>
</evidence>
<dbReference type="GO" id="GO:0016787">
    <property type="term" value="F:hydrolase activity"/>
    <property type="evidence" value="ECO:0007669"/>
    <property type="project" value="UniProtKB-KW"/>
</dbReference>
<dbReference type="Proteomes" id="UP000002572">
    <property type="component" value="Chromosome"/>
</dbReference>
<name>E6W041_DESIS</name>
<dbReference type="InterPro" id="IPR036380">
    <property type="entry name" value="Isochorismatase-like_sf"/>
</dbReference>
<dbReference type="PANTHER" id="PTHR14119">
    <property type="entry name" value="HYDROLASE"/>
    <property type="match status" value="1"/>
</dbReference>
<accession>E6W041</accession>
<dbReference type="KEGG" id="din:Selin_0413"/>
<dbReference type="AlphaFoldDB" id="E6W041"/>
<dbReference type="SUPFAM" id="SSF52499">
    <property type="entry name" value="Isochorismatase-like hydrolases"/>
    <property type="match status" value="1"/>
</dbReference>
<keyword evidence="2" id="KW-0378">Hydrolase</keyword>
<proteinExistence type="predicted"/>
<sequence length="182" mass="19970">MYHPLDPATTLFMVIDIQGKLAQIMPRRESILKNTSIMIQSCHMLGVPLCVTEQYPAGLGHTDPALLELLREEDPVLEKITFSAYTDEVQQMLEQKRIANVVIAGIETHICVFQTIRSLTGAGFGVYLLQDAAGSRSEENYLSGLDLARQMGAVVTNTESVLFDLLGKAGTGEFKAISKLVK</sequence>
<dbReference type="eggNOG" id="COG1335">
    <property type="taxonomic scope" value="Bacteria"/>
</dbReference>